<reference evidence="3 4" key="1">
    <citation type="submission" date="2016-04" db="EMBL/GenBank/DDBJ databases">
        <authorList>
            <person name="Evans L.H."/>
            <person name="Alamgir A."/>
            <person name="Owens N."/>
            <person name="Weber N.D."/>
            <person name="Virtaneva K."/>
            <person name="Barbian K."/>
            <person name="Babar A."/>
            <person name="Rosenke K."/>
        </authorList>
    </citation>
    <scope>NUCLEOTIDE SEQUENCE [LARGE SCALE GENOMIC DNA]</scope>
    <source>
        <strain evidence="3 4">LMa1</strain>
    </source>
</reference>
<dbReference type="STRING" id="1838280.A6M21_04635"/>
<dbReference type="InterPro" id="IPR010690">
    <property type="entry name" value="YqfD"/>
</dbReference>
<evidence type="ECO:0000256" key="1">
    <source>
        <dbReference type="SAM" id="MobiDB-lite"/>
    </source>
</evidence>
<evidence type="ECO:0000313" key="3">
    <source>
        <dbReference type="EMBL" id="OAT85786.1"/>
    </source>
</evidence>
<sequence>METWTGRLWPAAFHKGGVIMFLFKLLSYLVGYVSIAIRGEHPEKFINMAAIRGICLWDIRRLGENCVQVNVRLSAVHPLRHIARQTGCRFRTTKRRGMPFLWMRVRRRRAMLPGALLFVLGLYMLGSFVWFIDVTGNHRLNKAEILAVADAAGLHRGMPKWDLDPDRVEKAVREQLPGVSWAGVYVKGTKVTIQVVEAALPGKISAGPAHIVAQKAGVIKEMLVLAGHPAVKEGETVLPGQILISGIVPPPEEPKPPAVPPGEAQPAPKEPAYVHALGTVRARVWYEGYGEAPLVESGRRPTGRTETRICMKIGSREIILFGPRKIPYALYEKDTSVKELPEWRNLRIPVELITEKYRELENYREVRDRESARRLAMQKAMQSVQAQMPPGDKILRRQFTDLVVKQPENLVRVKLFVECLEDIGVEKPFTPVPGPGASPLPGGANPPVRPPDGIPPAPAGHGPH</sequence>
<keyword evidence="2" id="KW-0472">Membrane</keyword>
<dbReference type="Pfam" id="PF06898">
    <property type="entry name" value="YqfD"/>
    <property type="match status" value="1"/>
</dbReference>
<evidence type="ECO:0000256" key="2">
    <source>
        <dbReference type="SAM" id="Phobius"/>
    </source>
</evidence>
<protein>
    <submittedName>
        <fullName evidence="3">Sporulation protein YqfD</fullName>
    </submittedName>
</protein>
<feature type="region of interest" description="Disordered" evidence="1">
    <location>
        <begin position="430"/>
        <end position="464"/>
    </location>
</feature>
<organism evidence="3 4">
    <name type="scientific">Desulfotomaculum copahuensis</name>
    <dbReference type="NCBI Taxonomy" id="1838280"/>
    <lineage>
        <taxon>Bacteria</taxon>
        <taxon>Bacillati</taxon>
        <taxon>Bacillota</taxon>
        <taxon>Clostridia</taxon>
        <taxon>Eubacteriales</taxon>
        <taxon>Desulfotomaculaceae</taxon>
        <taxon>Desulfotomaculum</taxon>
    </lineage>
</organism>
<gene>
    <name evidence="3" type="ORF">A6M21_04635</name>
</gene>
<dbReference type="Proteomes" id="UP000078532">
    <property type="component" value="Unassembled WGS sequence"/>
</dbReference>
<feature type="compositionally biased region" description="Pro residues" evidence="1">
    <location>
        <begin position="447"/>
        <end position="458"/>
    </location>
</feature>
<dbReference type="EMBL" id="LYVF01000047">
    <property type="protein sequence ID" value="OAT85786.1"/>
    <property type="molecule type" value="Genomic_DNA"/>
</dbReference>
<keyword evidence="4" id="KW-1185">Reference proteome</keyword>
<keyword evidence="2" id="KW-0812">Transmembrane</keyword>
<evidence type="ECO:0000313" key="4">
    <source>
        <dbReference type="Proteomes" id="UP000078532"/>
    </source>
</evidence>
<proteinExistence type="predicted"/>
<feature type="transmembrane region" description="Helical" evidence="2">
    <location>
        <begin position="110"/>
        <end position="132"/>
    </location>
</feature>
<name>A0A1B7LHL0_9FIRM</name>
<keyword evidence="2" id="KW-1133">Transmembrane helix</keyword>
<accession>A0A1B7LHL0</accession>
<comment type="caution">
    <text evidence="3">The sequence shown here is derived from an EMBL/GenBank/DDBJ whole genome shotgun (WGS) entry which is preliminary data.</text>
</comment>
<feature type="transmembrane region" description="Helical" evidence="2">
    <location>
        <begin position="12"/>
        <end position="35"/>
    </location>
</feature>
<dbReference type="NCBIfam" id="TIGR02876">
    <property type="entry name" value="spore_yqfD"/>
    <property type="match status" value="1"/>
</dbReference>
<dbReference type="AlphaFoldDB" id="A0A1B7LHL0"/>